<feature type="non-terminal residue" evidence="1">
    <location>
        <position position="32"/>
    </location>
</feature>
<dbReference type="AlphaFoldDB" id="A0A382BND2"/>
<sequence>MLREDEQGQIILNQSIRSSTSGHHVAEYPLRI</sequence>
<name>A0A382BND2_9ZZZZ</name>
<evidence type="ECO:0000313" key="1">
    <source>
        <dbReference type="EMBL" id="SVB15328.1"/>
    </source>
</evidence>
<dbReference type="EMBL" id="UINC01030630">
    <property type="protein sequence ID" value="SVB15328.1"/>
    <property type="molecule type" value="Genomic_DNA"/>
</dbReference>
<reference evidence="1" key="1">
    <citation type="submission" date="2018-05" db="EMBL/GenBank/DDBJ databases">
        <authorList>
            <person name="Lanie J.A."/>
            <person name="Ng W.-L."/>
            <person name="Kazmierczak K.M."/>
            <person name="Andrzejewski T.M."/>
            <person name="Davidsen T.M."/>
            <person name="Wayne K.J."/>
            <person name="Tettelin H."/>
            <person name="Glass J.I."/>
            <person name="Rusch D."/>
            <person name="Podicherti R."/>
            <person name="Tsui H.-C.T."/>
            <person name="Winkler M.E."/>
        </authorList>
    </citation>
    <scope>NUCLEOTIDE SEQUENCE</scope>
</reference>
<gene>
    <name evidence="1" type="ORF">METZ01_LOCUS168182</name>
</gene>
<accession>A0A382BND2</accession>
<organism evidence="1">
    <name type="scientific">marine metagenome</name>
    <dbReference type="NCBI Taxonomy" id="408172"/>
    <lineage>
        <taxon>unclassified sequences</taxon>
        <taxon>metagenomes</taxon>
        <taxon>ecological metagenomes</taxon>
    </lineage>
</organism>
<proteinExistence type="predicted"/>
<protein>
    <submittedName>
        <fullName evidence="1">Uncharacterized protein</fullName>
    </submittedName>
</protein>